<sequence>MISTNLHGPDNWVCLEEQSNIFHQSCPQMDPKLATLPSELIHLVAGYLRTKDLCSYAATCCRNWDILQDTCHKEAVRVAGPTYDDYRKHMATWDPLNLVQVQKLYRIWEKKSLLIDAVSTGHLNAVRSFLDHGISPNSHNIYGKRLFHLAITIFRLPKRFPYELYWMTVRWRPCHEEGMSEAYEMIKLLLSYGADPSLSDVDDPDTTPLSLAAELGMNELVCLLINSGANVRQKGVLGKVCAYCDLEVLQFALDVGGDINDVDSGGSTLLYHAAKNKDVEVIKYLLQAGLANQINTPNRKGKTPLLKAIMADKSDNVVVLAEHGADVNIVHPSTFLPALHIACGHWMSFVAVSALIDAGADLNREAAFGSRPLHAAMRGKVETVRAILQSGKPFDIAARNSILGNTALHCAIDPPWRPKSWRRDVVRMLLAAGAPKEAENYFGCTPIDMAFEHKEFEFVYWMLTRDLEFCEDDSMFDDDEKARWLHDHQTEYEELKVLGLINLEPGIYLGT</sequence>
<dbReference type="InterPro" id="IPR002110">
    <property type="entry name" value="Ankyrin_rpt"/>
</dbReference>
<dbReference type="VEuPathDB" id="FungiDB:TSTA_090350"/>
<dbReference type="SUPFAM" id="SSF81383">
    <property type="entry name" value="F-box domain"/>
    <property type="match status" value="1"/>
</dbReference>
<dbReference type="PROSITE" id="PS50088">
    <property type="entry name" value="ANK_REPEAT"/>
    <property type="match status" value="3"/>
</dbReference>
<feature type="repeat" description="ANK" evidence="3">
    <location>
        <begin position="265"/>
        <end position="289"/>
    </location>
</feature>
<feature type="repeat" description="ANK" evidence="3">
    <location>
        <begin position="300"/>
        <end position="332"/>
    </location>
</feature>
<evidence type="ECO:0000256" key="2">
    <source>
        <dbReference type="ARBA" id="ARBA00023043"/>
    </source>
</evidence>
<dbReference type="HOGENOM" id="CLU_596085_0_0_1"/>
<dbReference type="GeneID" id="8108123"/>
<dbReference type="PANTHER" id="PTHR24173:SF83">
    <property type="entry name" value="SOCS BOX DOMAIN-CONTAINING PROTEIN"/>
    <property type="match status" value="1"/>
</dbReference>
<keyword evidence="5" id="KW-1185">Reference proteome</keyword>
<name>B8M116_TALSN</name>
<accession>B8M116</accession>
<dbReference type="Pfam" id="PF00023">
    <property type="entry name" value="Ank"/>
    <property type="match status" value="1"/>
</dbReference>
<dbReference type="InParanoid" id="B8M116"/>
<dbReference type="Proteomes" id="UP000001745">
    <property type="component" value="Unassembled WGS sequence"/>
</dbReference>
<proteinExistence type="predicted"/>
<dbReference type="AlphaFoldDB" id="B8M116"/>
<dbReference type="OMA" id="FRSICHE"/>
<dbReference type="STRING" id="441959.B8M116"/>
<keyword evidence="1" id="KW-0677">Repeat</keyword>
<dbReference type="InterPro" id="IPR036770">
    <property type="entry name" value="Ankyrin_rpt-contain_sf"/>
</dbReference>
<dbReference type="SMART" id="SM00248">
    <property type="entry name" value="ANK"/>
    <property type="match status" value="9"/>
</dbReference>
<organism evidence="4 5">
    <name type="scientific">Talaromyces stipitatus (strain ATCC 10500 / CBS 375.48 / QM 6759 / NRRL 1006)</name>
    <name type="common">Penicillium stipitatum</name>
    <dbReference type="NCBI Taxonomy" id="441959"/>
    <lineage>
        <taxon>Eukaryota</taxon>
        <taxon>Fungi</taxon>
        <taxon>Dikarya</taxon>
        <taxon>Ascomycota</taxon>
        <taxon>Pezizomycotina</taxon>
        <taxon>Eurotiomycetes</taxon>
        <taxon>Eurotiomycetidae</taxon>
        <taxon>Eurotiales</taxon>
        <taxon>Trichocomaceae</taxon>
        <taxon>Talaromyces</taxon>
        <taxon>Talaromyces sect. Talaromyces</taxon>
    </lineage>
</organism>
<evidence type="ECO:0000313" key="4">
    <source>
        <dbReference type="EMBL" id="EED21796.1"/>
    </source>
</evidence>
<dbReference type="SUPFAM" id="SSF48403">
    <property type="entry name" value="Ankyrin repeat"/>
    <property type="match status" value="1"/>
</dbReference>
<feature type="repeat" description="ANK" evidence="3">
    <location>
        <begin position="204"/>
        <end position="236"/>
    </location>
</feature>
<dbReference type="PANTHER" id="PTHR24173">
    <property type="entry name" value="ANKYRIN REPEAT CONTAINING"/>
    <property type="match status" value="1"/>
</dbReference>
<dbReference type="RefSeq" id="XP_002478759.1">
    <property type="nucleotide sequence ID" value="XM_002478714.1"/>
</dbReference>
<dbReference type="PhylomeDB" id="B8M116"/>
<dbReference type="eggNOG" id="KOG4177">
    <property type="taxonomic scope" value="Eukaryota"/>
</dbReference>
<evidence type="ECO:0000256" key="1">
    <source>
        <dbReference type="ARBA" id="ARBA00022737"/>
    </source>
</evidence>
<dbReference type="EMBL" id="EQ962653">
    <property type="protein sequence ID" value="EED21796.1"/>
    <property type="molecule type" value="Genomic_DNA"/>
</dbReference>
<dbReference type="PROSITE" id="PS50297">
    <property type="entry name" value="ANK_REP_REGION"/>
    <property type="match status" value="3"/>
</dbReference>
<keyword evidence="2 3" id="KW-0040">ANK repeat</keyword>
<dbReference type="OrthoDB" id="539213at2759"/>
<dbReference type="InterPro" id="IPR036047">
    <property type="entry name" value="F-box-like_dom_sf"/>
</dbReference>
<dbReference type="Gene3D" id="1.25.40.20">
    <property type="entry name" value="Ankyrin repeat-containing domain"/>
    <property type="match status" value="3"/>
</dbReference>
<gene>
    <name evidence="4" type="ORF">TSTA_090350</name>
</gene>
<protein>
    <submittedName>
        <fullName evidence="4">F-box domain and ankyrin repeat protein</fullName>
    </submittedName>
</protein>
<dbReference type="Pfam" id="PF12796">
    <property type="entry name" value="Ank_2"/>
    <property type="match status" value="2"/>
</dbReference>
<reference evidence="5" key="1">
    <citation type="journal article" date="2015" name="Genome Announc.">
        <title>Genome sequence of the AIDS-associated pathogen Penicillium marneffei (ATCC18224) and its near taxonomic relative Talaromyces stipitatus (ATCC10500).</title>
        <authorList>
            <person name="Nierman W.C."/>
            <person name="Fedorova-Abrams N.D."/>
            <person name="Andrianopoulos A."/>
        </authorList>
    </citation>
    <scope>NUCLEOTIDE SEQUENCE [LARGE SCALE GENOMIC DNA]</scope>
    <source>
        <strain evidence="5">ATCC 10500 / CBS 375.48 / QM 6759 / NRRL 1006</strain>
    </source>
</reference>
<evidence type="ECO:0000256" key="3">
    <source>
        <dbReference type="PROSITE-ProRule" id="PRU00023"/>
    </source>
</evidence>
<evidence type="ECO:0000313" key="5">
    <source>
        <dbReference type="Proteomes" id="UP000001745"/>
    </source>
</evidence>